<reference evidence="2" key="1">
    <citation type="journal article" date="2022" name="bioRxiv">
        <title>Sequencing and chromosome-scale assembly of the giantPleurodeles waltlgenome.</title>
        <authorList>
            <person name="Brown T."/>
            <person name="Elewa A."/>
            <person name="Iarovenko S."/>
            <person name="Subramanian E."/>
            <person name="Araus A.J."/>
            <person name="Petzold A."/>
            <person name="Susuki M."/>
            <person name="Suzuki K.-i.T."/>
            <person name="Hayashi T."/>
            <person name="Toyoda A."/>
            <person name="Oliveira C."/>
            <person name="Osipova E."/>
            <person name="Leigh N.D."/>
            <person name="Simon A."/>
            <person name="Yun M.H."/>
        </authorList>
    </citation>
    <scope>NUCLEOTIDE SEQUENCE</scope>
    <source>
        <strain evidence="2">20211129_DDA</strain>
        <tissue evidence="2">Liver</tissue>
    </source>
</reference>
<accession>A0AAV7UTY2</accession>
<gene>
    <name evidence="2" type="ORF">NDU88_000634</name>
</gene>
<keyword evidence="3" id="KW-1185">Reference proteome</keyword>
<evidence type="ECO:0000313" key="2">
    <source>
        <dbReference type="EMBL" id="KAJ1191318.1"/>
    </source>
</evidence>
<dbReference type="AlphaFoldDB" id="A0AAV7UTY2"/>
<dbReference type="EMBL" id="JANPWB010000004">
    <property type="protein sequence ID" value="KAJ1191318.1"/>
    <property type="molecule type" value="Genomic_DNA"/>
</dbReference>
<name>A0AAV7UTY2_PLEWA</name>
<comment type="caution">
    <text evidence="2">The sequence shown here is derived from an EMBL/GenBank/DDBJ whole genome shotgun (WGS) entry which is preliminary data.</text>
</comment>
<feature type="compositionally biased region" description="Basic and acidic residues" evidence="1">
    <location>
        <begin position="22"/>
        <end position="39"/>
    </location>
</feature>
<sequence length="118" mass="13025">MGVISPIGNDNGAPTEEEEDGGTERTENEENEQTGDRETAVCRGVVRPIGFANAYENDSSIFAVRVESVYGVCTTCTISIPYLEPLVQAHCLHFKYYTQQLRWGLCHSSPALSILRTL</sequence>
<protein>
    <submittedName>
        <fullName evidence="2">Uncharacterized protein</fullName>
    </submittedName>
</protein>
<feature type="region of interest" description="Disordered" evidence="1">
    <location>
        <begin position="1"/>
        <end position="39"/>
    </location>
</feature>
<proteinExistence type="predicted"/>
<organism evidence="2 3">
    <name type="scientific">Pleurodeles waltl</name>
    <name type="common">Iberian ribbed newt</name>
    <dbReference type="NCBI Taxonomy" id="8319"/>
    <lineage>
        <taxon>Eukaryota</taxon>
        <taxon>Metazoa</taxon>
        <taxon>Chordata</taxon>
        <taxon>Craniata</taxon>
        <taxon>Vertebrata</taxon>
        <taxon>Euteleostomi</taxon>
        <taxon>Amphibia</taxon>
        <taxon>Batrachia</taxon>
        <taxon>Caudata</taxon>
        <taxon>Salamandroidea</taxon>
        <taxon>Salamandridae</taxon>
        <taxon>Pleurodelinae</taxon>
        <taxon>Pleurodeles</taxon>
    </lineage>
</organism>
<dbReference type="Proteomes" id="UP001066276">
    <property type="component" value="Chromosome 2_2"/>
</dbReference>
<evidence type="ECO:0000256" key="1">
    <source>
        <dbReference type="SAM" id="MobiDB-lite"/>
    </source>
</evidence>
<evidence type="ECO:0000313" key="3">
    <source>
        <dbReference type="Proteomes" id="UP001066276"/>
    </source>
</evidence>